<accession>A0ABQ1YG73</accession>
<dbReference type="HAMAP" id="MF_00338">
    <property type="entry name" value="UPF0145"/>
    <property type="match status" value="1"/>
</dbReference>
<dbReference type="Gene3D" id="3.30.110.70">
    <property type="entry name" value="Hypothetical protein apc22750. Chain B"/>
    <property type="match status" value="1"/>
</dbReference>
<dbReference type="Proteomes" id="UP000659344">
    <property type="component" value="Unassembled WGS sequence"/>
</dbReference>
<dbReference type="SUPFAM" id="SSF117782">
    <property type="entry name" value="YbjQ-like"/>
    <property type="match status" value="1"/>
</dbReference>
<keyword evidence="4" id="KW-1185">Reference proteome</keyword>
<dbReference type="PANTHER" id="PTHR34068:SF1">
    <property type="entry name" value="UPF0145 PROTEIN YBJQ"/>
    <property type="match status" value="1"/>
</dbReference>
<name>A0ABQ1YG73_9BACL</name>
<comment type="caution">
    <text evidence="3">The sequence shown here is derived from an EMBL/GenBank/DDBJ whole genome shotgun (WGS) entry which is preliminary data.</text>
</comment>
<reference evidence="4" key="1">
    <citation type="journal article" date="2019" name="Int. J. Syst. Evol. Microbiol.">
        <title>The Global Catalogue of Microorganisms (GCM) 10K type strain sequencing project: providing services to taxonomists for standard genome sequencing and annotation.</title>
        <authorList>
            <consortium name="The Broad Institute Genomics Platform"/>
            <consortium name="The Broad Institute Genome Sequencing Center for Infectious Disease"/>
            <person name="Wu L."/>
            <person name="Ma J."/>
        </authorList>
    </citation>
    <scope>NUCLEOTIDE SEQUENCE [LARGE SCALE GENOMIC DNA]</scope>
    <source>
        <strain evidence="4">CGMCC 1.12769</strain>
    </source>
</reference>
<protein>
    <recommendedName>
        <fullName evidence="2">UPF0145 protein GCM10008013_25090</fullName>
    </recommendedName>
</protein>
<evidence type="ECO:0000313" key="3">
    <source>
        <dbReference type="EMBL" id="GGH25038.1"/>
    </source>
</evidence>
<evidence type="ECO:0000256" key="2">
    <source>
        <dbReference type="HAMAP-Rule" id="MF_00338"/>
    </source>
</evidence>
<gene>
    <name evidence="3" type="ORF">GCM10008013_25090</name>
</gene>
<evidence type="ECO:0000256" key="1">
    <source>
        <dbReference type="ARBA" id="ARBA00010751"/>
    </source>
</evidence>
<dbReference type="InterPro" id="IPR002765">
    <property type="entry name" value="UPF0145_YbjQ-like"/>
</dbReference>
<comment type="similarity">
    <text evidence="1 2">Belongs to the UPF0145 family.</text>
</comment>
<proteinExistence type="inferred from homology"/>
<sequence length="346" mass="39547">MTRQKMIISTTSSLEGIDILQYKGIISARVVTGTGIFSDFVADFSDMFGGRSGTYQKQLKSIYDEVIELLQSEAKKVSANAIIGVRIDHDEISGKGKQMFMVTASGTAVITDSGTTVLEEDEDIQEITNDRLEFEINKMRVIKQVKENSSLITEHISFFTQNRIVEVMEDIINYCINTELYEDLRIKIVEYMKEIGEPVESYLYTVLQTTRRPDRVFSLLVSANMMDYSKMNEYLLSASFEHKRLSLESLMSSKSSYNASDVEKIEELINTLVKEFTNRGKILDHEKWQCECGKVNKVSNDFCKSCYKDIRGFDSAELRPEKVIEVLEERQLILRGMFAAKIFSLT</sequence>
<dbReference type="PANTHER" id="PTHR34068">
    <property type="entry name" value="UPF0145 PROTEIN YBJQ"/>
    <property type="match status" value="1"/>
</dbReference>
<dbReference type="Pfam" id="PF01906">
    <property type="entry name" value="YbjQ_1"/>
    <property type="match status" value="1"/>
</dbReference>
<evidence type="ECO:0000313" key="4">
    <source>
        <dbReference type="Proteomes" id="UP000659344"/>
    </source>
</evidence>
<dbReference type="EMBL" id="BMFT01000001">
    <property type="protein sequence ID" value="GGH25038.1"/>
    <property type="molecule type" value="Genomic_DNA"/>
</dbReference>
<organism evidence="3 4">
    <name type="scientific">Paenibacillus segetis</name>
    <dbReference type="NCBI Taxonomy" id="1325360"/>
    <lineage>
        <taxon>Bacteria</taxon>
        <taxon>Bacillati</taxon>
        <taxon>Bacillota</taxon>
        <taxon>Bacilli</taxon>
        <taxon>Bacillales</taxon>
        <taxon>Paenibacillaceae</taxon>
        <taxon>Paenibacillus</taxon>
    </lineage>
</organism>
<dbReference type="InterPro" id="IPR035439">
    <property type="entry name" value="UPF0145_dom_sf"/>
</dbReference>
<dbReference type="RefSeq" id="WP_188539166.1">
    <property type="nucleotide sequence ID" value="NZ_BMFT01000001.1"/>
</dbReference>